<gene>
    <name evidence="6" type="ORF">BBOMB_0003</name>
</gene>
<proteinExistence type="inferred from homology"/>
<protein>
    <submittedName>
        <fullName evidence="6">LemA protein</fullName>
    </submittedName>
</protein>
<dbReference type="InterPro" id="IPR023353">
    <property type="entry name" value="LemA-like_dom_sf"/>
</dbReference>
<sequence length="190" mass="20598">MMGVGAVVLVVLVVIVLVWAIGVYNGLVTLRNRVGNGWARIGVLLRQRADLVPNLVQIVKGYAAHESIVLETVTAARAKAVASANDANAGAADCVQAENGLTGALMDLTATAEAYPVLKASRNFLDVQGRLARLGRGIAYARQFYNDTVLRYDTEIGKVPGNIMASVFRFAHEQYFHVDDESRQNVHVEF</sequence>
<dbReference type="AlphaFoldDB" id="A0A086BP35"/>
<evidence type="ECO:0000256" key="4">
    <source>
        <dbReference type="ARBA" id="ARBA00022989"/>
    </source>
</evidence>
<dbReference type="EMBL" id="ATLK01000001">
    <property type="protein sequence ID" value="KFF30699.1"/>
    <property type="molecule type" value="Genomic_DNA"/>
</dbReference>
<evidence type="ECO:0000256" key="5">
    <source>
        <dbReference type="ARBA" id="ARBA00023136"/>
    </source>
</evidence>
<evidence type="ECO:0000256" key="3">
    <source>
        <dbReference type="ARBA" id="ARBA00022692"/>
    </source>
</evidence>
<dbReference type="Gene3D" id="1.20.1440.20">
    <property type="entry name" value="LemA-like domain"/>
    <property type="match status" value="1"/>
</dbReference>
<reference evidence="6 7" key="1">
    <citation type="journal article" date="2014" name="Appl. Environ. Microbiol.">
        <title>Genomic encyclopedia of type strains of the genus Bifidobacterium.</title>
        <authorList>
            <person name="Milani C."/>
            <person name="Lugli G.A."/>
            <person name="Duranti S."/>
            <person name="Turroni F."/>
            <person name="Bottacini F."/>
            <person name="Mangifesta M."/>
            <person name="Sanchez B."/>
            <person name="Viappiani A."/>
            <person name="Mancabelli L."/>
            <person name="Taminiau B."/>
            <person name="Delcenserie V."/>
            <person name="Barrangou R."/>
            <person name="Margolles A."/>
            <person name="van Sinderen D."/>
            <person name="Ventura M."/>
        </authorList>
    </citation>
    <scope>NUCLEOTIDE SEQUENCE [LARGE SCALE GENOMIC DNA]</scope>
    <source>
        <strain evidence="6 7">DSM 19703</strain>
    </source>
</reference>
<dbReference type="PANTHER" id="PTHR34478">
    <property type="entry name" value="PROTEIN LEMA"/>
    <property type="match status" value="1"/>
</dbReference>
<keyword evidence="3" id="KW-0812">Transmembrane</keyword>
<dbReference type="PANTHER" id="PTHR34478:SF2">
    <property type="entry name" value="MEMBRANE PROTEIN"/>
    <property type="match status" value="1"/>
</dbReference>
<keyword evidence="7" id="KW-1185">Reference proteome</keyword>
<keyword evidence="5" id="KW-0472">Membrane</keyword>
<accession>A0A086BP35</accession>
<evidence type="ECO:0000256" key="1">
    <source>
        <dbReference type="ARBA" id="ARBA00004167"/>
    </source>
</evidence>
<dbReference type="eggNOG" id="COG1704">
    <property type="taxonomic scope" value="Bacteria"/>
</dbReference>
<evidence type="ECO:0000256" key="2">
    <source>
        <dbReference type="ARBA" id="ARBA00008854"/>
    </source>
</evidence>
<dbReference type="Pfam" id="PF04011">
    <property type="entry name" value="LemA"/>
    <property type="match status" value="1"/>
</dbReference>
<dbReference type="GO" id="GO:0016020">
    <property type="term" value="C:membrane"/>
    <property type="evidence" value="ECO:0007669"/>
    <property type="project" value="UniProtKB-SubCell"/>
</dbReference>
<organism evidence="6 7">
    <name type="scientific">Bifidobacterium bombi DSM 19703</name>
    <dbReference type="NCBI Taxonomy" id="1341695"/>
    <lineage>
        <taxon>Bacteria</taxon>
        <taxon>Bacillati</taxon>
        <taxon>Actinomycetota</taxon>
        <taxon>Actinomycetes</taxon>
        <taxon>Bifidobacteriales</taxon>
        <taxon>Bifidobacteriaceae</taxon>
        <taxon>Bifidobacterium</taxon>
    </lineage>
</organism>
<keyword evidence="4" id="KW-1133">Transmembrane helix</keyword>
<dbReference type="SUPFAM" id="SSF140478">
    <property type="entry name" value="LemA-like"/>
    <property type="match status" value="1"/>
</dbReference>
<comment type="similarity">
    <text evidence="2">Belongs to the LemA family.</text>
</comment>
<comment type="subcellular location">
    <subcellularLocation>
        <location evidence="1">Membrane</location>
        <topology evidence="1">Single-pass membrane protein</topology>
    </subcellularLocation>
</comment>
<dbReference type="Proteomes" id="UP000028730">
    <property type="component" value="Unassembled WGS sequence"/>
</dbReference>
<name>A0A086BP35_9BIFI</name>
<comment type="caution">
    <text evidence="6">The sequence shown here is derived from an EMBL/GenBank/DDBJ whole genome shotgun (WGS) entry which is preliminary data.</text>
</comment>
<evidence type="ECO:0000313" key="7">
    <source>
        <dbReference type="Proteomes" id="UP000028730"/>
    </source>
</evidence>
<dbReference type="InterPro" id="IPR007156">
    <property type="entry name" value="MamQ_LemA"/>
</dbReference>
<evidence type="ECO:0000313" key="6">
    <source>
        <dbReference type="EMBL" id="KFF30699.1"/>
    </source>
</evidence>